<dbReference type="InterPro" id="IPR005829">
    <property type="entry name" value="Sugar_transporter_CS"/>
</dbReference>
<comment type="caution">
    <text evidence="10">The sequence shown here is derived from an EMBL/GenBank/DDBJ whole genome shotgun (WGS) entry which is preliminary data.</text>
</comment>
<sequence>MSGLLGTPYFVQLYTHIEYNYTARLPADLETTEFGLPATTKALMTATLAAGVMVGALLSGDFADLRGRKDPIIWGCLLLCGGNAMQMAAEHGQWLFIVGRLVSGLGIGSISAVLILYISEIAPREWRGFSIAGYQLSISVGICLANAVVTKTEMMHTRLAYYIPIGVLFSFATFLGMGIYCMPESPRWYIKQGFRDNAVAALTKIRGEGANSQLIMGEIDEMQRACDYERDVMAGRSMGFWQTWAACFHGSIGDRSSNVRRTIIGIGVQMMQQLTGVNFVFYFGTTFFQQIGGVPMAFHMTLIVGCVNIAATIISFMAVSRLGRRTLLLWGAAGMCVSQFTLGILGTLPARNRVSSGSNSGNNNSSSSRDTSTPYPMSLMLTLINLTIFIFGMTWGPTAWIVIGECFPLHLRARGVGLSAATNWFFNFALSMSTPHLVGPGYNTANLGLLIFFVLGSFCILAFAFSYFLVPEMQDLSLEEIPVMMEEVTSRKSKGWKDMRIKRPATATEEREVVYGVNVVTIELNDAQASPAVDRSP</sequence>
<keyword evidence="6 8" id="KW-0472">Membrane</keyword>
<feature type="transmembrane region" description="Helical" evidence="8">
    <location>
        <begin position="447"/>
        <end position="470"/>
    </location>
</feature>
<dbReference type="InterPro" id="IPR005828">
    <property type="entry name" value="MFS_sugar_transport-like"/>
</dbReference>
<dbReference type="EMBL" id="JAGPXD010000001">
    <property type="protein sequence ID" value="KAH7375143.1"/>
    <property type="molecule type" value="Genomic_DNA"/>
</dbReference>
<evidence type="ECO:0000256" key="5">
    <source>
        <dbReference type="ARBA" id="ARBA00022989"/>
    </source>
</evidence>
<feature type="transmembrane region" description="Helical" evidence="8">
    <location>
        <begin position="161"/>
        <end position="182"/>
    </location>
</feature>
<dbReference type="PROSITE" id="PS00217">
    <property type="entry name" value="SUGAR_TRANSPORT_2"/>
    <property type="match status" value="1"/>
</dbReference>
<evidence type="ECO:0000256" key="6">
    <source>
        <dbReference type="ARBA" id="ARBA00023136"/>
    </source>
</evidence>
<keyword evidence="5 8" id="KW-1133">Transmembrane helix</keyword>
<feature type="transmembrane region" description="Helical" evidence="8">
    <location>
        <begin position="42"/>
        <end position="60"/>
    </location>
</feature>
<evidence type="ECO:0000256" key="8">
    <source>
        <dbReference type="SAM" id="Phobius"/>
    </source>
</evidence>
<comment type="similarity">
    <text evidence="2 7">Belongs to the major facilitator superfamily. Sugar transporter (TC 2.A.1.1) family.</text>
</comment>
<dbReference type="InterPro" id="IPR020846">
    <property type="entry name" value="MFS_dom"/>
</dbReference>
<dbReference type="Proteomes" id="UP000813385">
    <property type="component" value="Unassembled WGS sequence"/>
</dbReference>
<gene>
    <name evidence="10" type="ORF">B0T11DRAFT_234602</name>
</gene>
<feature type="transmembrane region" description="Helical" evidence="8">
    <location>
        <begin position="327"/>
        <end position="348"/>
    </location>
</feature>
<dbReference type="GO" id="GO:0016020">
    <property type="term" value="C:membrane"/>
    <property type="evidence" value="ECO:0007669"/>
    <property type="project" value="UniProtKB-SubCell"/>
</dbReference>
<protein>
    <submittedName>
        <fullName evidence="10">Myo-inositol transporter 1</fullName>
    </submittedName>
</protein>
<accession>A0A8K0TMT7</accession>
<feature type="transmembrane region" description="Helical" evidence="8">
    <location>
        <begin position="263"/>
        <end position="284"/>
    </location>
</feature>
<evidence type="ECO:0000256" key="3">
    <source>
        <dbReference type="ARBA" id="ARBA00022448"/>
    </source>
</evidence>
<dbReference type="PANTHER" id="PTHR48022:SF61">
    <property type="entry name" value="HIGH AFFINITY GLUCOSE TRANSPORTER RGT2"/>
    <property type="match status" value="1"/>
</dbReference>
<feature type="transmembrane region" description="Helical" evidence="8">
    <location>
        <begin position="379"/>
        <end position="403"/>
    </location>
</feature>
<dbReference type="InterPro" id="IPR036259">
    <property type="entry name" value="MFS_trans_sf"/>
</dbReference>
<dbReference type="PROSITE" id="PS50850">
    <property type="entry name" value="MFS"/>
    <property type="match status" value="1"/>
</dbReference>
<dbReference type="Gene3D" id="1.20.1250.20">
    <property type="entry name" value="MFS general substrate transporter like domains"/>
    <property type="match status" value="1"/>
</dbReference>
<reference evidence="10" key="1">
    <citation type="journal article" date="2021" name="Nat. Commun.">
        <title>Genetic determinants of endophytism in the Arabidopsis root mycobiome.</title>
        <authorList>
            <person name="Mesny F."/>
            <person name="Miyauchi S."/>
            <person name="Thiergart T."/>
            <person name="Pickel B."/>
            <person name="Atanasova L."/>
            <person name="Karlsson M."/>
            <person name="Huettel B."/>
            <person name="Barry K.W."/>
            <person name="Haridas S."/>
            <person name="Chen C."/>
            <person name="Bauer D."/>
            <person name="Andreopoulos W."/>
            <person name="Pangilinan J."/>
            <person name="LaButti K."/>
            <person name="Riley R."/>
            <person name="Lipzen A."/>
            <person name="Clum A."/>
            <person name="Drula E."/>
            <person name="Henrissat B."/>
            <person name="Kohler A."/>
            <person name="Grigoriev I.V."/>
            <person name="Martin F.M."/>
            <person name="Hacquard S."/>
        </authorList>
    </citation>
    <scope>NUCLEOTIDE SEQUENCE</scope>
    <source>
        <strain evidence="10">MPI-CAGE-AT-0016</strain>
    </source>
</reference>
<dbReference type="InterPro" id="IPR050360">
    <property type="entry name" value="MFS_Sugar_Transporters"/>
</dbReference>
<dbReference type="NCBIfam" id="TIGR00879">
    <property type="entry name" value="SP"/>
    <property type="match status" value="1"/>
</dbReference>
<evidence type="ECO:0000313" key="11">
    <source>
        <dbReference type="Proteomes" id="UP000813385"/>
    </source>
</evidence>
<dbReference type="AlphaFoldDB" id="A0A8K0TMT7"/>
<feature type="transmembrane region" description="Helical" evidence="8">
    <location>
        <begin position="415"/>
        <end position="435"/>
    </location>
</feature>
<feature type="domain" description="Major facilitator superfamily (MFS) profile" evidence="9">
    <location>
        <begin position="1"/>
        <end position="474"/>
    </location>
</feature>
<dbReference type="PRINTS" id="PR00171">
    <property type="entry name" value="SUGRTRNSPORT"/>
</dbReference>
<evidence type="ECO:0000256" key="2">
    <source>
        <dbReference type="ARBA" id="ARBA00010992"/>
    </source>
</evidence>
<feature type="transmembrane region" description="Helical" evidence="8">
    <location>
        <begin position="296"/>
        <end position="320"/>
    </location>
</feature>
<evidence type="ECO:0000313" key="10">
    <source>
        <dbReference type="EMBL" id="KAH7375143.1"/>
    </source>
</evidence>
<feature type="transmembrane region" description="Helical" evidence="8">
    <location>
        <begin position="95"/>
        <end position="119"/>
    </location>
</feature>
<comment type="subcellular location">
    <subcellularLocation>
        <location evidence="1">Membrane</location>
        <topology evidence="1">Multi-pass membrane protein</topology>
    </subcellularLocation>
</comment>
<dbReference type="Pfam" id="PF00083">
    <property type="entry name" value="Sugar_tr"/>
    <property type="match status" value="1"/>
</dbReference>
<keyword evidence="4 8" id="KW-0812">Transmembrane</keyword>
<organism evidence="10 11">
    <name type="scientific">Plectosphaerella cucumerina</name>
    <dbReference type="NCBI Taxonomy" id="40658"/>
    <lineage>
        <taxon>Eukaryota</taxon>
        <taxon>Fungi</taxon>
        <taxon>Dikarya</taxon>
        <taxon>Ascomycota</taxon>
        <taxon>Pezizomycotina</taxon>
        <taxon>Sordariomycetes</taxon>
        <taxon>Hypocreomycetidae</taxon>
        <taxon>Glomerellales</taxon>
        <taxon>Plectosphaerellaceae</taxon>
        <taxon>Plectosphaerella</taxon>
    </lineage>
</organism>
<evidence type="ECO:0000256" key="1">
    <source>
        <dbReference type="ARBA" id="ARBA00004141"/>
    </source>
</evidence>
<keyword evidence="11" id="KW-1185">Reference proteome</keyword>
<dbReference type="PANTHER" id="PTHR48022">
    <property type="entry name" value="PLASTIDIC GLUCOSE TRANSPORTER 4"/>
    <property type="match status" value="1"/>
</dbReference>
<dbReference type="SUPFAM" id="SSF103473">
    <property type="entry name" value="MFS general substrate transporter"/>
    <property type="match status" value="1"/>
</dbReference>
<dbReference type="InterPro" id="IPR003663">
    <property type="entry name" value="Sugar/inositol_transpt"/>
</dbReference>
<dbReference type="OrthoDB" id="4540492at2759"/>
<dbReference type="GO" id="GO:0005351">
    <property type="term" value="F:carbohydrate:proton symporter activity"/>
    <property type="evidence" value="ECO:0007669"/>
    <property type="project" value="TreeGrafter"/>
</dbReference>
<feature type="transmembrane region" description="Helical" evidence="8">
    <location>
        <begin position="131"/>
        <end position="149"/>
    </location>
</feature>
<evidence type="ECO:0000256" key="7">
    <source>
        <dbReference type="RuleBase" id="RU003346"/>
    </source>
</evidence>
<proteinExistence type="inferred from homology"/>
<evidence type="ECO:0000256" key="4">
    <source>
        <dbReference type="ARBA" id="ARBA00022692"/>
    </source>
</evidence>
<evidence type="ECO:0000259" key="9">
    <source>
        <dbReference type="PROSITE" id="PS50850"/>
    </source>
</evidence>
<keyword evidence="3 7" id="KW-0813">Transport</keyword>
<name>A0A8K0TMT7_9PEZI</name>
<feature type="transmembrane region" description="Helical" evidence="8">
    <location>
        <begin position="72"/>
        <end position="89"/>
    </location>
</feature>